<evidence type="ECO:0000256" key="3">
    <source>
        <dbReference type="ARBA" id="ARBA00022448"/>
    </source>
</evidence>
<keyword evidence="4 25" id="KW-0812">Transmembrane</keyword>
<evidence type="ECO:0000256" key="8">
    <source>
        <dbReference type="ARBA" id="ARBA00044876"/>
    </source>
</evidence>
<evidence type="ECO:0000313" key="27">
    <source>
        <dbReference type="Proteomes" id="UP001446871"/>
    </source>
</evidence>
<comment type="catalytic activity">
    <reaction evidence="18">
        <text>L-histidyl-L-alpha-amino acid(out) = L-histidyl-L-alpha-amino acid(in)</text>
        <dbReference type="Rhea" id="RHEA:79379"/>
        <dbReference type="ChEBI" id="CHEBI:229964"/>
    </reaction>
</comment>
<comment type="catalytic activity">
    <reaction evidence="16">
        <text>L-lysyl-L-lysine(out) = L-lysyl-L-lysine(in)</text>
        <dbReference type="Rhea" id="RHEA:79403"/>
        <dbReference type="ChEBI" id="CHEBI:229956"/>
    </reaction>
</comment>
<evidence type="ECO:0000256" key="23">
    <source>
        <dbReference type="ARBA" id="ARBA00045709"/>
    </source>
</evidence>
<evidence type="ECO:0000256" key="11">
    <source>
        <dbReference type="ARBA" id="ARBA00044884"/>
    </source>
</evidence>
<keyword evidence="7" id="KW-0458">Lysosome</keyword>
<evidence type="ECO:0000256" key="6">
    <source>
        <dbReference type="ARBA" id="ARBA00023136"/>
    </source>
</evidence>
<organism evidence="26 27">
    <name type="scientific">Apiospora saccharicola</name>
    <dbReference type="NCBI Taxonomy" id="335842"/>
    <lineage>
        <taxon>Eukaryota</taxon>
        <taxon>Fungi</taxon>
        <taxon>Dikarya</taxon>
        <taxon>Ascomycota</taxon>
        <taxon>Pezizomycotina</taxon>
        <taxon>Sordariomycetes</taxon>
        <taxon>Xylariomycetidae</taxon>
        <taxon>Amphisphaeriales</taxon>
        <taxon>Apiosporaceae</taxon>
        <taxon>Apiospora</taxon>
    </lineage>
</organism>
<comment type="catalytic activity">
    <reaction evidence="20">
        <text>L-lysyl-glycine(out) = L-lysyl-glycine(in)</text>
        <dbReference type="Rhea" id="RHEA:79407"/>
        <dbReference type="ChEBI" id="CHEBI:191202"/>
    </reaction>
</comment>
<comment type="catalytic activity">
    <reaction evidence="9">
        <text>L-histidyl-glycine(out) = L-histidyl-glycine(in)</text>
        <dbReference type="Rhea" id="RHEA:79395"/>
        <dbReference type="ChEBI" id="CHEBI:229957"/>
    </reaction>
</comment>
<feature type="transmembrane region" description="Helical" evidence="25">
    <location>
        <begin position="107"/>
        <end position="127"/>
    </location>
</feature>
<evidence type="ECO:0000313" key="26">
    <source>
        <dbReference type="EMBL" id="KAK8057457.1"/>
    </source>
</evidence>
<comment type="function">
    <text evidence="23">Lysosomal dipeptide uniporter that selectively exports lysine, arginine or histidine-containing dipeptides with a net positive charge from the lysosome lumen into the cytosol. Could play a role in a specific type of protein O-glycosylation indirectly regulating macrophages migration and tissue invasion. Also essential for liver homeostasis.</text>
</comment>
<feature type="transmembrane region" description="Helical" evidence="25">
    <location>
        <begin position="139"/>
        <end position="165"/>
    </location>
</feature>
<gene>
    <name evidence="26" type="ORF">PG996_011394</name>
</gene>
<keyword evidence="27" id="KW-1185">Reference proteome</keyword>
<evidence type="ECO:0000256" key="13">
    <source>
        <dbReference type="ARBA" id="ARBA00044893"/>
    </source>
</evidence>
<evidence type="ECO:0000256" key="16">
    <source>
        <dbReference type="ARBA" id="ARBA00044900"/>
    </source>
</evidence>
<feature type="transmembrane region" description="Helical" evidence="25">
    <location>
        <begin position="266"/>
        <end position="287"/>
    </location>
</feature>
<accession>A0ABR1UFG9</accession>
<dbReference type="PANTHER" id="PTHR23512:SF3">
    <property type="entry name" value="MAJOR FACILITATOR SUPERFAMILY DOMAIN-CONTAINING PROTEIN 1"/>
    <property type="match status" value="1"/>
</dbReference>
<feature type="transmembrane region" description="Helical" evidence="25">
    <location>
        <begin position="47"/>
        <end position="69"/>
    </location>
</feature>
<evidence type="ECO:0000256" key="24">
    <source>
        <dbReference type="ARBA" id="ARBA00046376"/>
    </source>
</evidence>
<evidence type="ECO:0000256" key="17">
    <source>
        <dbReference type="ARBA" id="ARBA00044903"/>
    </source>
</evidence>
<evidence type="ECO:0000256" key="19">
    <source>
        <dbReference type="ARBA" id="ARBA00044919"/>
    </source>
</evidence>
<dbReference type="Gene3D" id="1.20.1250.20">
    <property type="entry name" value="MFS general substrate transporter like domains"/>
    <property type="match status" value="1"/>
</dbReference>
<evidence type="ECO:0000256" key="14">
    <source>
        <dbReference type="ARBA" id="ARBA00044898"/>
    </source>
</evidence>
<evidence type="ECO:0000256" key="21">
    <source>
        <dbReference type="ARBA" id="ARBA00044985"/>
    </source>
</evidence>
<evidence type="ECO:0000256" key="18">
    <source>
        <dbReference type="ARBA" id="ARBA00044912"/>
    </source>
</evidence>
<feature type="transmembrane region" description="Helical" evidence="25">
    <location>
        <begin position="172"/>
        <end position="193"/>
    </location>
</feature>
<comment type="caution">
    <text evidence="26">The sequence shown here is derived from an EMBL/GenBank/DDBJ whole genome shotgun (WGS) entry which is preliminary data.</text>
</comment>
<dbReference type="SUPFAM" id="SSF103473">
    <property type="entry name" value="MFS general substrate transporter"/>
    <property type="match status" value="1"/>
</dbReference>
<comment type="catalytic activity">
    <reaction evidence="14">
        <text>L-aspartyl-L-lysine(out) = L-aspartyl-L-lysine(in)</text>
        <dbReference type="Rhea" id="RHEA:79411"/>
        <dbReference type="ChEBI" id="CHEBI:229953"/>
    </reaction>
</comment>
<comment type="catalytic activity">
    <reaction evidence="13">
        <text>L-alpha-aminoacyl-L-lysine(out) = L-alpha-aminoacyl-L-lysine(in)</text>
        <dbReference type="Rhea" id="RHEA:79383"/>
        <dbReference type="ChEBI" id="CHEBI:229966"/>
    </reaction>
</comment>
<evidence type="ECO:0000256" key="4">
    <source>
        <dbReference type="ARBA" id="ARBA00022692"/>
    </source>
</evidence>
<dbReference type="InterPro" id="IPR052187">
    <property type="entry name" value="MFSD1"/>
</dbReference>
<feature type="transmembrane region" description="Helical" evidence="25">
    <location>
        <begin position="307"/>
        <end position="328"/>
    </location>
</feature>
<dbReference type="Proteomes" id="UP001446871">
    <property type="component" value="Unassembled WGS sequence"/>
</dbReference>
<keyword evidence="5 25" id="KW-1133">Transmembrane helix</keyword>
<evidence type="ECO:0000256" key="5">
    <source>
        <dbReference type="ARBA" id="ARBA00022989"/>
    </source>
</evidence>
<evidence type="ECO:0000256" key="12">
    <source>
        <dbReference type="ARBA" id="ARBA00044891"/>
    </source>
</evidence>
<keyword evidence="6 25" id="KW-0472">Membrane</keyword>
<evidence type="ECO:0000256" key="22">
    <source>
        <dbReference type="ARBA" id="ARBA00045018"/>
    </source>
</evidence>
<comment type="catalytic activity">
    <reaction evidence="15">
        <text>L-arginyl-L-alpha-amino acid(out) = L-arginyl-L-alpha-amino acid(in)</text>
        <dbReference type="Rhea" id="RHEA:79371"/>
        <dbReference type="ChEBI" id="CHEBI:84315"/>
    </reaction>
</comment>
<feature type="transmembrane region" description="Helical" evidence="25">
    <location>
        <begin position="6"/>
        <end position="26"/>
    </location>
</feature>
<comment type="catalytic activity">
    <reaction evidence="12">
        <text>L-lysyl-L-alpha-amino acid(out) = L-lysyl-L-alpha-amino acid(in)</text>
        <dbReference type="Rhea" id="RHEA:79387"/>
        <dbReference type="ChEBI" id="CHEBI:229965"/>
    </reaction>
</comment>
<evidence type="ECO:0000256" key="2">
    <source>
        <dbReference type="ARBA" id="ARBA00008335"/>
    </source>
</evidence>
<comment type="catalytic activity">
    <reaction evidence="8">
        <text>L-lysyl-L-alanine(out) = L-lysyl-L-alanine(in)</text>
        <dbReference type="Rhea" id="RHEA:79399"/>
        <dbReference type="ChEBI" id="CHEBI:229954"/>
    </reaction>
</comment>
<comment type="similarity">
    <text evidence="2">Belongs to the major facilitator superfamily.</text>
</comment>
<keyword evidence="3" id="KW-0813">Transport</keyword>
<sequence length="389" mass="41460">MPQLVPTHVGVLIAACVSMWAVNCVYDLPSSLSEPLRSHLSLSEPRFAYLISLLFTVYSAPNMVLPFFSGPLTLHFGERQVWRMTAACLVLGQVICAFGIQTRQVWMLVLGRVVVGLGGEIIGVLSYDVVTRWYSDKRLSLALAMALGVPRLGAVANAAVLPALVQRYGVPAATWAFGLVPLSLTVLSALYMAPLLGEAAADPGSPFAAGASLAYVRHLSRAYWKLACICVTGYACMNSFGNSAQRFLAAWYFGGDQVAAGKSLSFSYFIAAAFVPFTGVILEMPWFSIPGCLMLSSGVMGVSHLALYLHVFGAAVPLFSLGTANALFGTAYWAGVARTLLVATRTSKPPSSPATPTDQSPLLFGSEELYQQPPIITAPTTMKTPSLTT</sequence>
<feature type="transmembrane region" description="Helical" evidence="25">
    <location>
        <begin position="81"/>
        <end position="100"/>
    </location>
</feature>
<comment type="catalytic activity">
    <reaction evidence="17">
        <text>L-arginyl-glycine(out) = L-arginyl-glycine(in)</text>
        <dbReference type="Rhea" id="RHEA:79391"/>
        <dbReference type="ChEBI" id="CHEBI:229955"/>
    </reaction>
</comment>
<dbReference type="PANTHER" id="PTHR23512">
    <property type="entry name" value="MAJOR FACILITATOR SUPERFAMILY DOMAIN-CONTAINING PROTEIN 1"/>
    <property type="match status" value="1"/>
</dbReference>
<proteinExistence type="inferred from homology"/>
<evidence type="ECO:0000256" key="10">
    <source>
        <dbReference type="ARBA" id="ARBA00044881"/>
    </source>
</evidence>
<evidence type="ECO:0000256" key="7">
    <source>
        <dbReference type="ARBA" id="ARBA00023228"/>
    </source>
</evidence>
<comment type="catalytic activity">
    <reaction evidence="10">
        <text>L-alpha-aminoacyl-L-arginine(out) = L-alpha-aminoacyl-L-arginine(in)</text>
        <dbReference type="Rhea" id="RHEA:79367"/>
        <dbReference type="ChEBI" id="CHEBI:229968"/>
    </reaction>
</comment>
<feature type="transmembrane region" description="Helical" evidence="25">
    <location>
        <begin position="222"/>
        <end position="240"/>
    </location>
</feature>
<evidence type="ECO:0000256" key="15">
    <source>
        <dbReference type="ARBA" id="ARBA00044899"/>
    </source>
</evidence>
<evidence type="ECO:0000256" key="9">
    <source>
        <dbReference type="ARBA" id="ARBA00044878"/>
    </source>
</evidence>
<dbReference type="InterPro" id="IPR011701">
    <property type="entry name" value="MFS"/>
</dbReference>
<comment type="catalytic activity">
    <reaction evidence="19">
        <text>L-alanyl-L-lysine(out) = L-alanyl-L-lysine(in)</text>
        <dbReference type="Rhea" id="RHEA:79415"/>
        <dbReference type="ChEBI" id="CHEBI:192470"/>
    </reaction>
</comment>
<comment type="subcellular location">
    <subcellularLocation>
        <location evidence="1">Lysosome membrane</location>
        <topology evidence="1">Multi-pass membrane protein</topology>
    </subcellularLocation>
</comment>
<comment type="subunit">
    <text evidence="24">Homodimer. Interacts with lysosomal protein GLMP (via lumenal domain); the interaction starts while both proteins are still in the endoplasmic reticulum and is required for stabilization of MFSD1 in lysosomes but has no direct effect on its targeting to lysosomes or transporter activity.</text>
</comment>
<evidence type="ECO:0000256" key="20">
    <source>
        <dbReference type="ARBA" id="ARBA00044924"/>
    </source>
</evidence>
<dbReference type="EMBL" id="JAQQWM010000007">
    <property type="protein sequence ID" value="KAK8057457.1"/>
    <property type="molecule type" value="Genomic_DNA"/>
</dbReference>
<evidence type="ECO:0000256" key="25">
    <source>
        <dbReference type="SAM" id="Phobius"/>
    </source>
</evidence>
<dbReference type="InterPro" id="IPR036259">
    <property type="entry name" value="MFS_trans_sf"/>
</dbReference>
<name>A0ABR1UFG9_9PEZI</name>
<protein>
    <recommendedName>
        <fullName evidence="21">Lysosomal dipeptide transporter MFSD1</fullName>
    </recommendedName>
    <alternativeName>
        <fullName evidence="22">Major facilitator superfamily domain-containing protein 1</fullName>
    </alternativeName>
</protein>
<reference evidence="26 27" key="1">
    <citation type="submission" date="2023-01" db="EMBL/GenBank/DDBJ databases">
        <title>Analysis of 21 Apiospora genomes using comparative genomics revels a genus with tremendous synthesis potential of carbohydrate active enzymes and secondary metabolites.</title>
        <authorList>
            <person name="Sorensen T."/>
        </authorList>
    </citation>
    <scope>NUCLEOTIDE SEQUENCE [LARGE SCALE GENOMIC DNA]</scope>
    <source>
        <strain evidence="26 27">CBS 83171</strain>
    </source>
</reference>
<dbReference type="Pfam" id="PF07690">
    <property type="entry name" value="MFS_1"/>
    <property type="match status" value="1"/>
</dbReference>
<comment type="catalytic activity">
    <reaction evidence="11">
        <text>L-alpha-aminoacyl-L-histidine(out) = L-alpha-aminoacyl-L-histidine(in)</text>
        <dbReference type="Rhea" id="RHEA:79375"/>
        <dbReference type="ChEBI" id="CHEBI:229967"/>
    </reaction>
</comment>
<evidence type="ECO:0000256" key="1">
    <source>
        <dbReference type="ARBA" id="ARBA00004155"/>
    </source>
</evidence>